<dbReference type="AlphaFoldDB" id="A0AAV7JMU9"/>
<sequence>MLELLVTNHNYWRFASSFCELLNIKVLYLIIQQTTATISEPVQNLTVVALNSTALNISFSGTVVPGVLSYNVTILSAVRSTTDSVLIDTNIGMSPNYNDQVLEVVGLFPFTEYTVTVVGILLSTMVSPSVQMATTDQAVPAAGSLSSVNTINASTIRVSWFAPPELEQNGPITSFIIDFSNIIILGPYTQEFETTESYPISSITGFSNDFIVEEGITYTVSVRAVNGAGIGVASESISATTPVVAPPSVVPFNLSEITNFTLTSTCISFLVPTLTIPFLNGLLLDYTIVYVGTLPSSDFFQSSNSSTILDVTSVDTVSVPAGNNITVCDFLPNYSYQLNVSARNAEGSTLPLTLEVTFPSAAPSGIPLNLSLLVVSYQQIDVSWSIDISTVNGELRSFNIFYYTSSYSNSIVYYVINSTGPYQVTVTGLSPNTLYSVDVSIVNEIAQGDITTAPAVVTFPMVPDSNLPTTAAPSISSTTIQIYVPTQQLFLTADIVVIYIIAESGNSPIFSTYTNNQRYNAVTTTANGVILRNGADTIRIHAILDDTYFNQPTDYIQFIVGEGSVYTFNGSIAYNIPLLSNTDYQISYYILFYDRNEQATPVFAVFNIITTSETSSRDPCLACFLIPICAFIAIILIILFVAILLTIYCIWEKREKKQDAAPIEVTTTPDEQHISAVDSLVLTNRRLSEPSGGINDATKDAIL</sequence>
<dbReference type="Gene3D" id="2.60.40.10">
    <property type="entry name" value="Immunoglobulins"/>
    <property type="match status" value="3"/>
</dbReference>
<reference evidence="3 4" key="1">
    <citation type="journal article" date="2023" name="BMC Biol.">
        <title>The compact genome of the sponge Oopsacas minuta (Hexactinellida) is lacking key metazoan core genes.</title>
        <authorList>
            <person name="Santini S."/>
            <person name="Schenkelaars Q."/>
            <person name="Jourda C."/>
            <person name="Duchesne M."/>
            <person name="Belahbib H."/>
            <person name="Rocher C."/>
            <person name="Selva M."/>
            <person name="Riesgo A."/>
            <person name="Vervoort M."/>
            <person name="Leys S.P."/>
            <person name="Kodjabachian L."/>
            <person name="Le Bivic A."/>
            <person name="Borchiellini C."/>
            <person name="Claverie J.M."/>
            <person name="Renard E."/>
        </authorList>
    </citation>
    <scope>NUCLEOTIDE SEQUENCE [LARGE SCALE GENOMIC DNA]</scope>
    <source>
        <strain evidence="3">SPO-2</strain>
    </source>
</reference>
<dbReference type="Proteomes" id="UP001165289">
    <property type="component" value="Unassembled WGS sequence"/>
</dbReference>
<dbReference type="InterPro" id="IPR050713">
    <property type="entry name" value="RTP_Phos/Ushers"/>
</dbReference>
<dbReference type="InterPro" id="IPR003961">
    <property type="entry name" value="FN3_dom"/>
</dbReference>
<dbReference type="PROSITE" id="PS50853">
    <property type="entry name" value="FN3"/>
    <property type="match status" value="2"/>
</dbReference>
<evidence type="ECO:0000313" key="4">
    <source>
        <dbReference type="Proteomes" id="UP001165289"/>
    </source>
</evidence>
<dbReference type="SUPFAM" id="SSF49265">
    <property type="entry name" value="Fibronectin type III"/>
    <property type="match status" value="3"/>
</dbReference>
<keyword evidence="1" id="KW-1133">Transmembrane helix</keyword>
<evidence type="ECO:0000259" key="2">
    <source>
        <dbReference type="PROSITE" id="PS50853"/>
    </source>
</evidence>
<evidence type="ECO:0000313" key="3">
    <source>
        <dbReference type="EMBL" id="KAI6649736.1"/>
    </source>
</evidence>
<feature type="transmembrane region" description="Helical" evidence="1">
    <location>
        <begin position="624"/>
        <end position="651"/>
    </location>
</feature>
<dbReference type="GO" id="GO:0016020">
    <property type="term" value="C:membrane"/>
    <property type="evidence" value="ECO:0007669"/>
    <property type="project" value="UniProtKB-SubCell"/>
</dbReference>
<dbReference type="CDD" id="cd00063">
    <property type="entry name" value="FN3"/>
    <property type="match status" value="2"/>
</dbReference>
<evidence type="ECO:0000256" key="1">
    <source>
        <dbReference type="SAM" id="Phobius"/>
    </source>
</evidence>
<dbReference type="Pfam" id="PF00041">
    <property type="entry name" value="fn3"/>
    <property type="match status" value="2"/>
</dbReference>
<dbReference type="EMBL" id="JAKMXF010000318">
    <property type="protein sequence ID" value="KAI6649736.1"/>
    <property type="molecule type" value="Genomic_DNA"/>
</dbReference>
<dbReference type="SMART" id="SM00060">
    <property type="entry name" value="FN3"/>
    <property type="match status" value="4"/>
</dbReference>
<accession>A0AAV7JMU9</accession>
<protein>
    <recommendedName>
        <fullName evidence="2">Fibronectin type-III domain-containing protein</fullName>
    </recommendedName>
</protein>
<keyword evidence="4" id="KW-1185">Reference proteome</keyword>
<dbReference type="InterPro" id="IPR036116">
    <property type="entry name" value="FN3_sf"/>
</dbReference>
<feature type="domain" description="Fibronectin type-III" evidence="2">
    <location>
        <begin position="141"/>
        <end position="244"/>
    </location>
</feature>
<keyword evidence="1" id="KW-0812">Transmembrane</keyword>
<name>A0AAV7JMU9_9METZ</name>
<feature type="domain" description="Fibronectin type-III" evidence="2">
    <location>
        <begin position="366"/>
        <end position="465"/>
    </location>
</feature>
<proteinExistence type="predicted"/>
<gene>
    <name evidence="3" type="ORF">LOD99_6526</name>
</gene>
<comment type="caution">
    <text evidence="3">The sequence shown here is derived from an EMBL/GenBank/DDBJ whole genome shotgun (WGS) entry which is preliminary data.</text>
</comment>
<dbReference type="PANTHER" id="PTHR46957:SF3">
    <property type="entry name" value="CYTOKINE RECEPTOR"/>
    <property type="match status" value="1"/>
</dbReference>
<keyword evidence="1" id="KW-0472">Membrane</keyword>
<organism evidence="3 4">
    <name type="scientific">Oopsacas minuta</name>
    <dbReference type="NCBI Taxonomy" id="111878"/>
    <lineage>
        <taxon>Eukaryota</taxon>
        <taxon>Metazoa</taxon>
        <taxon>Porifera</taxon>
        <taxon>Hexactinellida</taxon>
        <taxon>Hexasterophora</taxon>
        <taxon>Lyssacinosida</taxon>
        <taxon>Leucopsacidae</taxon>
        <taxon>Oopsacas</taxon>
    </lineage>
</organism>
<dbReference type="PANTHER" id="PTHR46957">
    <property type="entry name" value="CYTOKINE RECEPTOR"/>
    <property type="match status" value="1"/>
</dbReference>
<dbReference type="InterPro" id="IPR013783">
    <property type="entry name" value="Ig-like_fold"/>
</dbReference>